<evidence type="ECO:0000256" key="9">
    <source>
        <dbReference type="SAM" id="Phobius"/>
    </source>
</evidence>
<dbReference type="Gene3D" id="1.10.150.190">
    <property type="entry name" value="Translation initiation factor 2, subunit 1, domain 2"/>
    <property type="match status" value="1"/>
</dbReference>
<dbReference type="SMART" id="SM00316">
    <property type="entry name" value="S1"/>
    <property type="match status" value="1"/>
</dbReference>
<dbReference type="PANTHER" id="PTHR10602:SF0">
    <property type="entry name" value="EUKARYOTIC TRANSLATION INITIATION FACTOR 2 SUBUNIT 1"/>
    <property type="match status" value="1"/>
</dbReference>
<dbReference type="GO" id="GO:0033290">
    <property type="term" value="C:eukaryotic 48S preinitiation complex"/>
    <property type="evidence" value="ECO:0007669"/>
    <property type="project" value="TreeGrafter"/>
</dbReference>
<evidence type="ECO:0000256" key="3">
    <source>
        <dbReference type="ARBA" id="ARBA00022490"/>
    </source>
</evidence>
<accession>A0A0C9LVF2</accession>
<keyword evidence="6" id="KW-0694">RNA-binding</keyword>
<evidence type="ECO:0000256" key="7">
    <source>
        <dbReference type="ARBA" id="ARBA00022917"/>
    </source>
</evidence>
<dbReference type="OrthoDB" id="1685042at2759"/>
<dbReference type="Pfam" id="PF07541">
    <property type="entry name" value="EIF_2_alpha"/>
    <property type="match status" value="1"/>
</dbReference>
<dbReference type="GO" id="GO:0005829">
    <property type="term" value="C:cytosol"/>
    <property type="evidence" value="ECO:0007669"/>
    <property type="project" value="UniProtKB-SubCell"/>
</dbReference>
<reference evidence="11" key="1">
    <citation type="submission" date="2014-09" db="EMBL/GenBank/DDBJ databases">
        <title>Draft genome sequence of an oleaginous Mucoromycotina fungus Mucor ambiguus NBRC6742.</title>
        <authorList>
            <person name="Takeda I."/>
            <person name="Yamane N."/>
            <person name="Morita T."/>
            <person name="Tamano K."/>
            <person name="Machida M."/>
            <person name="Baker S."/>
            <person name="Koike H."/>
        </authorList>
    </citation>
    <scope>NUCLEOTIDE SEQUENCE</scope>
    <source>
        <strain evidence="11">NBRC 6742</strain>
    </source>
</reference>
<comment type="subcellular location">
    <subcellularLocation>
        <location evidence="1">Cytoplasm</location>
        <location evidence="1">Cytosol</location>
    </subcellularLocation>
</comment>
<dbReference type="GO" id="GO:0003743">
    <property type="term" value="F:translation initiation factor activity"/>
    <property type="evidence" value="ECO:0007669"/>
    <property type="project" value="UniProtKB-KW"/>
</dbReference>
<keyword evidence="8" id="KW-0175">Coiled coil</keyword>
<evidence type="ECO:0000256" key="5">
    <source>
        <dbReference type="ARBA" id="ARBA00022553"/>
    </source>
</evidence>
<gene>
    <name evidence="11" type="ORF">MAM1_0132c06158</name>
</gene>
<keyword evidence="9" id="KW-0472">Membrane</keyword>
<dbReference type="PROSITE" id="PS50126">
    <property type="entry name" value="S1"/>
    <property type="match status" value="1"/>
</dbReference>
<dbReference type="GO" id="GO:0005850">
    <property type="term" value="C:eukaryotic translation initiation factor 2 complex"/>
    <property type="evidence" value="ECO:0007669"/>
    <property type="project" value="TreeGrafter"/>
</dbReference>
<feature type="coiled-coil region" evidence="8">
    <location>
        <begin position="451"/>
        <end position="523"/>
    </location>
</feature>
<keyword evidence="12" id="KW-1185">Reference proteome</keyword>
<feature type="transmembrane region" description="Helical" evidence="9">
    <location>
        <begin position="326"/>
        <end position="349"/>
    </location>
</feature>
<dbReference type="AlphaFoldDB" id="A0A0C9LVF2"/>
<evidence type="ECO:0000256" key="8">
    <source>
        <dbReference type="SAM" id="Coils"/>
    </source>
</evidence>
<feature type="domain" description="S1 motif" evidence="10">
    <location>
        <begin position="19"/>
        <end position="90"/>
    </location>
</feature>
<protein>
    <submittedName>
        <fullName evidence="11">Translation initiation factor eIF2 alpha subunit</fullName>
    </submittedName>
</protein>
<evidence type="ECO:0000313" key="11">
    <source>
        <dbReference type="EMBL" id="GAN06670.1"/>
    </source>
</evidence>
<proteinExistence type="inferred from homology"/>
<dbReference type="PANTHER" id="PTHR10602">
    <property type="entry name" value="EUKARYOTIC TRANSLATION INITIATION FACTOR 2 SUBUNIT 1"/>
    <property type="match status" value="1"/>
</dbReference>
<dbReference type="InterPro" id="IPR040463">
    <property type="entry name" value="BAP29/BAP31_N"/>
</dbReference>
<dbReference type="InterPro" id="IPR011488">
    <property type="entry name" value="TIF_2_asu"/>
</dbReference>
<evidence type="ECO:0000313" key="12">
    <source>
        <dbReference type="Proteomes" id="UP000053815"/>
    </source>
</evidence>
<dbReference type="Pfam" id="PF05529">
    <property type="entry name" value="Bap31"/>
    <property type="match status" value="1"/>
</dbReference>
<evidence type="ECO:0000256" key="2">
    <source>
        <dbReference type="ARBA" id="ARBA00007223"/>
    </source>
</evidence>
<dbReference type="GO" id="GO:0003723">
    <property type="term" value="F:RNA binding"/>
    <property type="evidence" value="ECO:0007669"/>
    <property type="project" value="UniProtKB-KW"/>
</dbReference>
<dbReference type="InterPro" id="IPR024054">
    <property type="entry name" value="TIF2_asu_middle_sf"/>
</dbReference>
<evidence type="ECO:0000256" key="6">
    <source>
        <dbReference type="ARBA" id="ARBA00022884"/>
    </source>
</evidence>
<dbReference type="Pfam" id="PF00575">
    <property type="entry name" value="S1"/>
    <property type="match status" value="1"/>
</dbReference>
<dbReference type="Gene3D" id="3.30.70.1130">
    <property type="entry name" value="EIF_2_alpha"/>
    <property type="match status" value="1"/>
</dbReference>
<keyword evidence="7" id="KW-0648">Protein biosynthesis</keyword>
<dbReference type="GO" id="GO:0043022">
    <property type="term" value="F:ribosome binding"/>
    <property type="evidence" value="ECO:0007669"/>
    <property type="project" value="TreeGrafter"/>
</dbReference>
<dbReference type="EMBL" id="DF836421">
    <property type="protein sequence ID" value="GAN06670.1"/>
    <property type="molecule type" value="Genomic_DNA"/>
</dbReference>
<dbReference type="SUPFAM" id="SSF50249">
    <property type="entry name" value="Nucleic acid-binding proteins"/>
    <property type="match status" value="1"/>
</dbReference>
<keyword evidence="4 11" id="KW-0396">Initiation factor</keyword>
<dbReference type="CDD" id="cd04452">
    <property type="entry name" value="S1_IF2_alpha"/>
    <property type="match status" value="1"/>
</dbReference>
<dbReference type="InterPro" id="IPR044126">
    <property type="entry name" value="S1_IF2_alpha"/>
</dbReference>
<evidence type="ECO:0000259" key="10">
    <source>
        <dbReference type="PROSITE" id="PS50126"/>
    </source>
</evidence>
<organism evidence="11">
    <name type="scientific">Mucor ambiguus</name>
    <dbReference type="NCBI Taxonomy" id="91626"/>
    <lineage>
        <taxon>Eukaryota</taxon>
        <taxon>Fungi</taxon>
        <taxon>Fungi incertae sedis</taxon>
        <taxon>Mucoromycota</taxon>
        <taxon>Mucoromycotina</taxon>
        <taxon>Mucoromycetes</taxon>
        <taxon>Mucorales</taxon>
        <taxon>Mucorineae</taxon>
        <taxon>Mucoraceae</taxon>
        <taxon>Mucor</taxon>
    </lineage>
</organism>
<dbReference type="InterPro" id="IPR003029">
    <property type="entry name" value="S1_domain"/>
</dbReference>
<dbReference type="FunFam" id="1.10.150.190:FF:000002">
    <property type="entry name" value="Translation initiation factor 2, alpha subunit"/>
    <property type="match status" value="1"/>
</dbReference>
<feature type="transmembrane region" description="Helical" evidence="9">
    <location>
        <begin position="370"/>
        <end position="389"/>
    </location>
</feature>
<keyword evidence="9" id="KW-1133">Transmembrane helix</keyword>
<keyword evidence="5" id="KW-0597">Phosphoprotein</keyword>
<dbReference type="STRING" id="91626.A0A0C9LVF2"/>
<dbReference type="SUPFAM" id="SSF110993">
    <property type="entry name" value="eIF-2-alpha, C-terminal domain"/>
    <property type="match status" value="1"/>
</dbReference>
<comment type="similarity">
    <text evidence="2">Belongs to the eIF-2-alpha family.</text>
</comment>
<keyword evidence="9" id="KW-0812">Transmembrane</keyword>
<dbReference type="FunFam" id="2.40.50.140:FF:000015">
    <property type="entry name" value="Eukaryotic translation initiation factor 2 subunit alpha"/>
    <property type="match status" value="1"/>
</dbReference>
<evidence type="ECO:0000256" key="4">
    <source>
        <dbReference type="ARBA" id="ARBA00022540"/>
    </source>
</evidence>
<dbReference type="SUPFAM" id="SSF116742">
    <property type="entry name" value="eIF2alpha middle domain-like"/>
    <property type="match status" value="1"/>
</dbReference>
<dbReference type="InterPro" id="IPR024055">
    <property type="entry name" value="TIF2_asu_C"/>
</dbReference>
<keyword evidence="3" id="KW-0963">Cytoplasm</keyword>
<dbReference type="Proteomes" id="UP000053815">
    <property type="component" value="Unassembled WGS sequence"/>
</dbReference>
<dbReference type="InterPro" id="IPR012340">
    <property type="entry name" value="NA-bd_OB-fold"/>
</dbReference>
<dbReference type="Gene3D" id="2.40.50.140">
    <property type="entry name" value="Nucleic acid-binding proteins"/>
    <property type="match status" value="1"/>
</dbReference>
<evidence type="ECO:0000256" key="1">
    <source>
        <dbReference type="ARBA" id="ARBA00004514"/>
    </source>
</evidence>
<name>A0A0C9LVF2_9FUNG</name>
<sequence length="533" mass="61150">MADNKFFCRMYENEFPKVDDVVMVNVRQIADMGAYVKLLEYGDREGMILLSELSRRRIRSVQKLIRVGRDEVVVVLRVDEEKVDLYLHIQSIGYIDLSKRRVTPEDIIKCEEKYNKSKAVHSILRHVAEKNDMPLQDLYESIGWPLYKKFGHAYDAFKMAIVDSEAVFAGISMSDDVQKELLSIIKRRMTPHPVKIRAQLDLRCTGIDGVNAIKAALKAGESVGSEEVPIKITYLAAPFYVVTVDSLDKKLGFDIIEKSIEAIKTELDKHAWTKFKVEKEAKLVSDSDDKDFAALLAQAEKENELVSGDEDEGDAVAASDDDIMTIYYTTVFFILVLEMLSFGILVFPFPSRWRRAMLKFVSGSPTVAKAVRILKIVFGFIFVLFIDAVNRLQRIDQDEQPEDASRPYHDYNYEASQKARKFYAQRNLYLTGFTLFLSLILERTSTLVIAMLKHEEELEHAKSEHESSKQDEKKLLEMERSYEDKIKSLQSEVVALQSKKNEYEDLKQKIDQEAADYHKLADERTKLDPASSI</sequence>